<evidence type="ECO:0000313" key="3">
    <source>
        <dbReference type="Proteomes" id="UP000001542"/>
    </source>
</evidence>
<evidence type="ECO:0000313" key="2">
    <source>
        <dbReference type="EMBL" id="EAY11043.1"/>
    </source>
</evidence>
<dbReference type="VEuPathDB" id="TrichDB:TVAG_410470"/>
<dbReference type="AlphaFoldDB" id="A2E8K6"/>
<sequence length="97" mass="11304">MQETKNIITQPPIQMKQEIPPTSRIEPQVPQGPPVSRVEPVAKANVMQIEEPKPMVTPDMWSCLYFVAPVNRFYMSIPLDDEYESFWENQCNEYDCL</sequence>
<dbReference type="EMBL" id="DS113327">
    <property type="protein sequence ID" value="EAY11043.1"/>
    <property type="molecule type" value="Genomic_DNA"/>
</dbReference>
<keyword evidence="3" id="KW-1185">Reference proteome</keyword>
<reference evidence="2" key="2">
    <citation type="journal article" date="2007" name="Science">
        <title>Draft genome sequence of the sexually transmitted pathogen Trichomonas vaginalis.</title>
        <authorList>
            <person name="Carlton J.M."/>
            <person name="Hirt R.P."/>
            <person name="Silva J.C."/>
            <person name="Delcher A.L."/>
            <person name="Schatz M."/>
            <person name="Zhao Q."/>
            <person name="Wortman J.R."/>
            <person name="Bidwell S.L."/>
            <person name="Alsmark U.C.M."/>
            <person name="Besteiro S."/>
            <person name="Sicheritz-Ponten T."/>
            <person name="Noel C.J."/>
            <person name="Dacks J.B."/>
            <person name="Foster P.G."/>
            <person name="Simillion C."/>
            <person name="Van de Peer Y."/>
            <person name="Miranda-Saavedra D."/>
            <person name="Barton G.J."/>
            <person name="Westrop G.D."/>
            <person name="Mueller S."/>
            <person name="Dessi D."/>
            <person name="Fiori P.L."/>
            <person name="Ren Q."/>
            <person name="Paulsen I."/>
            <person name="Zhang H."/>
            <person name="Bastida-Corcuera F.D."/>
            <person name="Simoes-Barbosa A."/>
            <person name="Brown M.T."/>
            <person name="Hayes R.D."/>
            <person name="Mukherjee M."/>
            <person name="Okumura C.Y."/>
            <person name="Schneider R."/>
            <person name="Smith A.J."/>
            <person name="Vanacova S."/>
            <person name="Villalvazo M."/>
            <person name="Haas B.J."/>
            <person name="Pertea M."/>
            <person name="Feldblyum T.V."/>
            <person name="Utterback T.R."/>
            <person name="Shu C.L."/>
            <person name="Osoegawa K."/>
            <person name="de Jong P.J."/>
            <person name="Hrdy I."/>
            <person name="Horvathova L."/>
            <person name="Zubacova Z."/>
            <person name="Dolezal P."/>
            <person name="Malik S.B."/>
            <person name="Logsdon J.M. Jr."/>
            <person name="Henze K."/>
            <person name="Gupta A."/>
            <person name="Wang C.C."/>
            <person name="Dunne R.L."/>
            <person name="Upcroft J.A."/>
            <person name="Upcroft P."/>
            <person name="White O."/>
            <person name="Salzberg S.L."/>
            <person name="Tang P."/>
            <person name="Chiu C.-H."/>
            <person name="Lee Y.-S."/>
            <person name="Embley T.M."/>
            <person name="Coombs G.H."/>
            <person name="Mottram J.C."/>
            <person name="Tachezy J."/>
            <person name="Fraser-Liggett C.M."/>
            <person name="Johnson P.J."/>
        </authorList>
    </citation>
    <scope>NUCLEOTIDE SEQUENCE [LARGE SCALE GENOMIC DNA]</scope>
    <source>
        <strain evidence="2">G3</strain>
    </source>
</reference>
<protein>
    <submittedName>
        <fullName evidence="2">Uncharacterized protein</fullName>
    </submittedName>
</protein>
<evidence type="ECO:0000256" key="1">
    <source>
        <dbReference type="SAM" id="MobiDB-lite"/>
    </source>
</evidence>
<name>A2E8K6_TRIV3</name>
<dbReference type="RefSeq" id="XP_001323266.1">
    <property type="nucleotide sequence ID" value="XM_001323231.1"/>
</dbReference>
<dbReference type="VEuPathDB" id="TrichDB:TVAGG3_0358500"/>
<dbReference type="InParanoid" id="A2E8K6"/>
<accession>A2E8K6</accession>
<dbReference type="Proteomes" id="UP000001542">
    <property type="component" value="Unassembled WGS sequence"/>
</dbReference>
<feature type="compositionally biased region" description="Polar residues" evidence="1">
    <location>
        <begin position="1"/>
        <end position="12"/>
    </location>
</feature>
<organism evidence="2 3">
    <name type="scientific">Trichomonas vaginalis (strain ATCC PRA-98 / G3)</name>
    <dbReference type="NCBI Taxonomy" id="412133"/>
    <lineage>
        <taxon>Eukaryota</taxon>
        <taxon>Metamonada</taxon>
        <taxon>Parabasalia</taxon>
        <taxon>Trichomonadida</taxon>
        <taxon>Trichomonadidae</taxon>
        <taxon>Trichomonas</taxon>
    </lineage>
</organism>
<proteinExistence type="predicted"/>
<reference evidence="2" key="1">
    <citation type="submission" date="2006-10" db="EMBL/GenBank/DDBJ databases">
        <authorList>
            <person name="Amadeo P."/>
            <person name="Zhao Q."/>
            <person name="Wortman J."/>
            <person name="Fraser-Liggett C."/>
            <person name="Carlton J."/>
        </authorList>
    </citation>
    <scope>NUCLEOTIDE SEQUENCE</scope>
    <source>
        <strain evidence="2">G3</strain>
    </source>
</reference>
<feature type="region of interest" description="Disordered" evidence="1">
    <location>
        <begin position="1"/>
        <end position="36"/>
    </location>
</feature>
<gene>
    <name evidence="2" type="ORF">TVAG_410470</name>
</gene>
<dbReference type="KEGG" id="tva:75651323"/>